<name>A0A6C1B816_9RHOO</name>
<keyword evidence="1" id="KW-0812">Transmembrane</keyword>
<proteinExistence type="predicted"/>
<evidence type="ECO:0000313" key="2">
    <source>
        <dbReference type="EMBL" id="QID19841.1"/>
    </source>
</evidence>
<keyword evidence="1" id="KW-0472">Membrane</keyword>
<gene>
    <name evidence="2" type="ORF">G3580_12880</name>
</gene>
<dbReference type="KEGG" id="azq:G3580_12880"/>
<keyword evidence="1" id="KW-1133">Transmembrane helix</keyword>
<dbReference type="Proteomes" id="UP000501991">
    <property type="component" value="Chromosome"/>
</dbReference>
<accession>A0A6C1B816</accession>
<feature type="transmembrane region" description="Helical" evidence="1">
    <location>
        <begin position="108"/>
        <end position="126"/>
    </location>
</feature>
<evidence type="ECO:0000256" key="1">
    <source>
        <dbReference type="SAM" id="Phobius"/>
    </source>
</evidence>
<keyword evidence="3" id="KW-1185">Reference proteome</keyword>
<organism evidence="2 3">
    <name type="scientific">Nitrogeniibacter mangrovi</name>
    <dbReference type="NCBI Taxonomy" id="2016596"/>
    <lineage>
        <taxon>Bacteria</taxon>
        <taxon>Pseudomonadati</taxon>
        <taxon>Pseudomonadota</taxon>
        <taxon>Betaproteobacteria</taxon>
        <taxon>Rhodocyclales</taxon>
        <taxon>Zoogloeaceae</taxon>
        <taxon>Nitrogeniibacter</taxon>
    </lineage>
</organism>
<dbReference type="AlphaFoldDB" id="A0A6C1B816"/>
<evidence type="ECO:0000313" key="3">
    <source>
        <dbReference type="Proteomes" id="UP000501991"/>
    </source>
</evidence>
<feature type="transmembrane region" description="Helical" evidence="1">
    <location>
        <begin position="38"/>
        <end position="56"/>
    </location>
</feature>
<protein>
    <submittedName>
        <fullName evidence="2">Uncharacterized protein</fullName>
    </submittedName>
</protein>
<sequence length="133" mass="14589">MGLRHVGLWCLMLLVAIANGGARDLLYGDRMSELAAHQLSTAIGMVLLGALMWGFCRRHPPASDRAALAIGVFWMSLTVAFECLFFHFVAGHPWSALLANYDLSAGRIWVLLLLWVALAPSLFFRLQPKGPGP</sequence>
<reference evidence="2 3" key="1">
    <citation type="submission" date="2020-02" db="EMBL/GenBank/DDBJ databases">
        <title>Nitrogenibacter mangrovi gen. nov., sp. nov. isolated from mangrove sediment, a denitrifying betaproteobacterium.</title>
        <authorList>
            <person name="Liao H."/>
            <person name="Tian Y."/>
        </authorList>
    </citation>
    <scope>NUCLEOTIDE SEQUENCE [LARGE SCALE GENOMIC DNA]</scope>
    <source>
        <strain evidence="2 3">M9-3-2</strain>
    </source>
</reference>
<feature type="transmembrane region" description="Helical" evidence="1">
    <location>
        <begin position="68"/>
        <end position="88"/>
    </location>
</feature>
<dbReference type="EMBL" id="CP048836">
    <property type="protein sequence ID" value="QID19841.1"/>
    <property type="molecule type" value="Genomic_DNA"/>
</dbReference>